<evidence type="ECO:0000256" key="8">
    <source>
        <dbReference type="ARBA" id="ARBA00031155"/>
    </source>
</evidence>
<evidence type="ECO:0000256" key="3">
    <source>
        <dbReference type="ARBA" id="ARBA00022575"/>
    </source>
</evidence>
<protein>
    <recommendedName>
        <fullName evidence="8">Propionate 3-nitronate monooxygenase</fullName>
    </recommendedName>
</protein>
<dbReference type="SUPFAM" id="SSF51412">
    <property type="entry name" value="Inosine monophosphate dehydrogenase (IMPDH)"/>
    <property type="match status" value="1"/>
</dbReference>
<keyword evidence="6" id="KW-0560">Oxidoreductase</keyword>
<evidence type="ECO:0000256" key="9">
    <source>
        <dbReference type="ARBA" id="ARBA00049401"/>
    </source>
</evidence>
<evidence type="ECO:0000313" key="11">
    <source>
        <dbReference type="Proteomes" id="UP000316500"/>
    </source>
</evidence>
<accession>A0A558H8L6</accession>
<dbReference type="CDD" id="cd04730">
    <property type="entry name" value="NPD_like"/>
    <property type="match status" value="1"/>
</dbReference>
<keyword evidence="7 10" id="KW-0503">Monooxygenase</keyword>
<evidence type="ECO:0000256" key="4">
    <source>
        <dbReference type="ARBA" id="ARBA00022630"/>
    </source>
</evidence>
<dbReference type="GO" id="GO:0018580">
    <property type="term" value="F:nitronate monooxygenase activity"/>
    <property type="evidence" value="ECO:0007669"/>
    <property type="project" value="InterPro"/>
</dbReference>
<dbReference type="GO" id="GO:0009636">
    <property type="term" value="P:response to toxic substance"/>
    <property type="evidence" value="ECO:0007669"/>
    <property type="project" value="UniProtKB-KW"/>
</dbReference>
<keyword evidence="3" id="KW-0216">Detoxification</keyword>
<dbReference type="Pfam" id="PF03060">
    <property type="entry name" value="NMO"/>
    <property type="match status" value="1"/>
</dbReference>
<dbReference type="OrthoDB" id="9778912at2"/>
<name>A0A558H8L6_PAENT</name>
<evidence type="ECO:0000256" key="6">
    <source>
        <dbReference type="ARBA" id="ARBA00023002"/>
    </source>
</evidence>
<evidence type="ECO:0000256" key="2">
    <source>
        <dbReference type="ARBA" id="ARBA00009881"/>
    </source>
</evidence>
<dbReference type="AlphaFoldDB" id="A0A558H8L6"/>
<sequence length="356" mass="37085">MERPEEKPNMPESLFETPVIAAPMAGGTSTPALLQAVHVGGGMGFLAAGYKSPEAMTAEIAAARALKVPFGMNLFVPDPGQLPPGPVARARLESYRTELESEAVRYGVTLPPLRLDDDDAWQDKIDALLADPVEYVSFAFGLPGKPAVQALQKAGTLVISSVTSVPEALAAAEEGPDAIAVQHSSAGGHTAAFLSSGSAPTDSPAARTTAELVAQVRAAVELPLIAAGAIMDGAALRDVLAAGASAAQIGTALVRTHESGARKPHKDALGDPSFTRTAMTRAFTGRWARSLVNEFVVDHQNAPEGYPAIHHLTSPVRAASSAAGDPHRLNLWAGTGWQQSREGSAEDVVREFLRGL</sequence>
<dbReference type="InterPro" id="IPR004136">
    <property type="entry name" value="NMO"/>
</dbReference>
<dbReference type="Proteomes" id="UP000316500">
    <property type="component" value="Unassembled WGS sequence"/>
</dbReference>
<keyword evidence="5" id="KW-0288">FMN</keyword>
<organism evidence="10 11">
    <name type="scientific">Paenarthrobacter nitroguajacolicus</name>
    <name type="common">Arthrobacter nitroguajacolicus</name>
    <dbReference type="NCBI Taxonomy" id="211146"/>
    <lineage>
        <taxon>Bacteria</taxon>
        <taxon>Bacillati</taxon>
        <taxon>Actinomycetota</taxon>
        <taxon>Actinomycetes</taxon>
        <taxon>Micrococcales</taxon>
        <taxon>Micrococcaceae</taxon>
        <taxon>Paenarthrobacter</taxon>
    </lineage>
</organism>
<evidence type="ECO:0000256" key="1">
    <source>
        <dbReference type="ARBA" id="ARBA00001917"/>
    </source>
</evidence>
<comment type="cofactor">
    <cofactor evidence="1">
        <name>FMN</name>
        <dbReference type="ChEBI" id="CHEBI:58210"/>
    </cofactor>
</comment>
<proteinExistence type="inferred from homology"/>
<comment type="caution">
    <text evidence="10">The sequence shown here is derived from an EMBL/GenBank/DDBJ whole genome shotgun (WGS) entry which is preliminary data.</text>
</comment>
<comment type="similarity">
    <text evidence="2">Belongs to the nitronate monooxygenase family. NMO class I subfamily.</text>
</comment>
<evidence type="ECO:0000256" key="5">
    <source>
        <dbReference type="ARBA" id="ARBA00022643"/>
    </source>
</evidence>
<dbReference type="InterPro" id="IPR013785">
    <property type="entry name" value="Aldolase_TIM"/>
</dbReference>
<dbReference type="EMBL" id="VNFK01000003">
    <property type="protein sequence ID" value="TVU65441.1"/>
    <property type="molecule type" value="Genomic_DNA"/>
</dbReference>
<gene>
    <name evidence="10" type="ORF">FQP90_04335</name>
</gene>
<evidence type="ECO:0000256" key="7">
    <source>
        <dbReference type="ARBA" id="ARBA00023033"/>
    </source>
</evidence>
<evidence type="ECO:0000313" key="10">
    <source>
        <dbReference type="EMBL" id="TVU65441.1"/>
    </source>
</evidence>
<keyword evidence="4" id="KW-0285">Flavoprotein</keyword>
<dbReference type="PANTHER" id="PTHR42747">
    <property type="entry name" value="NITRONATE MONOOXYGENASE-RELATED"/>
    <property type="match status" value="1"/>
</dbReference>
<dbReference type="Gene3D" id="3.20.20.70">
    <property type="entry name" value="Aldolase class I"/>
    <property type="match status" value="1"/>
</dbReference>
<reference evidence="10 11" key="1">
    <citation type="submission" date="2019-07" db="EMBL/GenBank/DDBJ databases">
        <title>Diversity of Bacteria from Kongsfjorden, Arctic.</title>
        <authorList>
            <person name="Yu Y."/>
        </authorList>
    </citation>
    <scope>NUCLEOTIDE SEQUENCE [LARGE SCALE GENOMIC DNA]</scope>
    <source>
        <strain evidence="10 11">SM1928</strain>
    </source>
</reference>
<comment type="catalytic activity">
    <reaction evidence="9">
        <text>3 propionate 3-nitronate + 3 O2 + H2O = 3 3-oxopropanoate + 2 nitrate + nitrite + H2O2 + 3 H(+)</text>
        <dbReference type="Rhea" id="RHEA:57332"/>
        <dbReference type="ChEBI" id="CHEBI:15377"/>
        <dbReference type="ChEBI" id="CHEBI:15378"/>
        <dbReference type="ChEBI" id="CHEBI:15379"/>
        <dbReference type="ChEBI" id="CHEBI:16240"/>
        <dbReference type="ChEBI" id="CHEBI:16301"/>
        <dbReference type="ChEBI" id="CHEBI:17632"/>
        <dbReference type="ChEBI" id="CHEBI:33190"/>
        <dbReference type="ChEBI" id="CHEBI:136067"/>
    </reaction>
</comment>
<dbReference type="PANTHER" id="PTHR42747:SF3">
    <property type="entry name" value="NITRONATE MONOOXYGENASE-RELATED"/>
    <property type="match status" value="1"/>
</dbReference>